<keyword evidence="2" id="KW-0732">Signal</keyword>
<keyword evidence="1" id="KW-0378">Hydrolase</keyword>
<feature type="chain" id="PRO_5039282715" evidence="2">
    <location>
        <begin position="22"/>
        <end position="357"/>
    </location>
</feature>
<dbReference type="Gene3D" id="1.10.530.10">
    <property type="match status" value="1"/>
</dbReference>
<gene>
    <name evidence="4" type="ORF">IAB82_09080</name>
</gene>
<dbReference type="Pfam" id="PF01476">
    <property type="entry name" value="LysM"/>
    <property type="match status" value="2"/>
</dbReference>
<name>A0A9D9IHK3_9BACT</name>
<evidence type="ECO:0000259" key="3">
    <source>
        <dbReference type="SMART" id="SM00047"/>
    </source>
</evidence>
<dbReference type="InterPro" id="IPR051056">
    <property type="entry name" value="Glycosyl_Hydrolase_73"/>
</dbReference>
<feature type="domain" description="Mannosyl-glycoprotein endo-beta-N-acetylglucosamidase-like" evidence="3">
    <location>
        <begin position="19"/>
        <end position="167"/>
    </location>
</feature>
<sequence>MKKRIFSILVLCGFLPVCAVAQQKSVAEAYIEKYAQAAVDEMFRSGVPASITLAQGMLESANGQSYLATEGNNHFGIKCHDWKGPGIYKDAERKGECFRKYKSVSDSYRDHSDFLRYKDRYKFLFDLDITDYKGWAHGLKKAGYATDPAYPRKLINLIETYGLDRYDQTDTREIRKSNKLSRKEARKKRKAEKAAAAAALAAAGNTVPQEVINVTVNDKIPEAPSVLEEPKPYRGIKMFDFSFSLSRQLYSVNGVPFVYSVAGETYQSIADQYDLFLKEILSFNDAGNDMELLPGTVVYLQRKKRKASSHVDKYITEGMESLRDVSQRFAVRLKSLRKINGFSEDHILKPGDTILLR</sequence>
<dbReference type="InterPro" id="IPR002901">
    <property type="entry name" value="MGlyc_endo_b_GlcNAc-like_dom"/>
</dbReference>
<dbReference type="PANTHER" id="PTHR33308">
    <property type="entry name" value="PEPTIDOGLYCAN HYDROLASE FLGJ"/>
    <property type="match status" value="1"/>
</dbReference>
<reference evidence="4" key="2">
    <citation type="journal article" date="2021" name="PeerJ">
        <title>Extensive microbial diversity within the chicken gut microbiome revealed by metagenomics and culture.</title>
        <authorList>
            <person name="Gilroy R."/>
            <person name="Ravi A."/>
            <person name="Getino M."/>
            <person name="Pursley I."/>
            <person name="Horton D.L."/>
            <person name="Alikhan N.F."/>
            <person name="Baker D."/>
            <person name="Gharbi K."/>
            <person name="Hall N."/>
            <person name="Watson M."/>
            <person name="Adriaenssens E.M."/>
            <person name="Foster-Nyarko E."/>
            <person name="Jarju S."/>
            <person name="Secka A."/>
            <person name="Antonio M."/>
            <person name="Oren A."/>
            <person name="Chaudhuri R.R."/>
            <person name="La Ragione R."/>
            <person name="Hildebrand F."/>
            <person name="Pallen M.J."/>
        </authorList>
    </citation>
    <scope>NUCLEOTIDE SEQUENCE</scope>
    <source>
        <strain evidence="4">B2-22910</strain>
    </source>
</reference>
<accession>A0A9D9IHK3</accession>
<feature type="signal peptide" evidence="2">
    <location>
        <begin position="1"/>
        <end position="21"/>
    </location>
</feature>
<evidence type="ECO:0000313" key="4">
    <source>
        <dbReference type="EMBL" id="MBO8471928.1"/>
    </source>
</evidence>
<dbReference type="Proteomes" id="UP000823603">
    <property type="component" value="Unassembled WGS sequence"/>
</dbReference>
<dbReference type="InterPro" id="IPR018392">
    <property type="entry name" value="LysM"/>
</dbReference>
<dbReference type="Pfam" id="PF01832">
    <property type="entry name" value="Glucosaminidase"/>
    <property type="match status" value="1"/>
</dbReference>
<organism evidence="4 5">
    <name type="scientific">Candidatus Cryptobacteroides faecavium</name>
    <dbReference type="NCBI Taxonomy" id="2840762"/>
    <lineage>
        <taxon>Bacteria</taxon>
        <taxon>Pseudomonadati</taxon>
        <taxon>Bacteroidota</taxon>
        <taxon>Bacteroidia</taxon>
        <taxon>Bacteroidales</taxon>
        <taxon>Candidatus Cryptobacteroides</taxon>
    </lineage>
</organism>
<comment type="caution">
    <text evidence="4">The sequence shown here is derived from an EMBL/GenBank/DDBJ whole genome shotgun (WGS) entry which is preliminary data.</text>
</comment>
<evidence type="ECO:0000256" key="2">
    <source>
        <dbReference type="SAM" id="SignalP"/>
    </source>
</evidence>
<evidence type="ECO:0000313" key="5">
    <source>
        <dbReference type="Proteomes" id="UP000823603"/>
    </source>
</evidence>
<dbReference type="CDD" id="cd00118">
    <property type="entry name" value="LysM"/>
    <property type="match status" value="1"/>
</dbReference>
<dbReference type="SMART" id="SM00047">
    <property type="entry name" value="LYZ2"/>
    <property type="match status" value="1"/>
</dbReference>
<dbReference type="AlphaFoldDB" id="A0A9D9IHK3"/>
<dbReference type="GO" id="GO:0004040">
    <property type="term" value="F:amidase activity"/>
    <property type="evidence" value="ECO:0007669"/>
    <property type="project" value="InterPro"/>
</dbReference>
<evidence type="ECO:0000256" key="1">
    <source>
        <dbReference type="ARBA" id="ARBA00022801"/>
    </source>
</evidence>
<reference evidence="4" key="1">
    <citation type="submission" date="2020-10" db="EMBL/GenBank/DDBJ databases">
        <authorList>
            <person name="Gilroy R."/>
        </authorList>
    </citation>
    <scope>NUCLEOTIDE SEQUENCE</scope>
    <source>
        <strain evidence="4">B2-22910</strain>
    </source>
</reference>
<protein>
    <submittedName>
        <fullName evidence="4">Glucosaminidase domain-containing protein</fullName>
    </submittedName>
</protein>
<dbReference type="PANTHER" id="PTHR33308:SF9">
    <property type="entry name" value="PEPTIDOGLYCAN HYDROLASE FLGJ"/>
    <property type="match status" value="1"/>
</dbReference>
<dbReference type="EMBL" id="JADIMB010000134">
    <property type="protein sequence ID" value="MBO8471928.1"/>
    <property type="molecule type" value="Genomic_DNA"/>
</dbReference>
<proteinExistence type="predicted"/>